<dbReference type="EMBL" id="HBHP01005995">
    <property type="protein sequence ID" value="CAD9751455.1"/>
    <property type="molecule type" value="Transcribed_RNA"/>
</dbReference>
<keyword evidence="1" id="KW-0472">Membrane</keyword>
<sequence>MCQMIIYDAAQHHVYLFFLRWPFALKFLSFFLFHLRLVFFFSVVVVAGFRRPVAAPPPLPLFLYDRPFSAGRSLSREVNNPSIGSVVTLTVTSSSDSSCSPEKTTVCWACAAPSATATGSSWENVAKSALFFGLLLKS</sequence>
<evidence type="ECO:0000256" key="1">
    <source>
        <dbReference type="SAM" id="Phobius"/>
    </source>
</evidence>
<dbReference type="AlphaFoldDB" id="A0A7S2X896"/>
<keyword evidence="1" id="KW-0812">Transmembrane</keyword>
<name>A0A7S2X896_9EUKA</name>
<organism evidence="2">
    <name type="scientific">Lotharella oceanica</name>
    <dbReference type="NCBI Taxonomy" id="641309"/>
    <lineage>
        <taxon>Eukaryota</taxon>
        <taxon>Sar</taxon>
        <taxon>Rhizaria</taxon>
        <taxon>Cercozoa</taxon>
        <taxon>Chlorarachniophyceae</taxon>
        <taxon>Lotharella</taxon>
    </lineage>
</organism>
<keyword evidence="1" id="KW-1133">Transmembrane helix</keyword>
<feature type="transmembrane region" description="Helical" evidence="1">
    <location>
        <begin position="27"/>
        <end position="49"/>
    </location>
</feature>
<evidence type="ECO:0000313" key="2">
    <source>
        <dbReference type="EMBL" id="CAD9751455.1"/>
    </source>
</evidence>
<protein>
    <submittedName>
        <fullName evidence="2">Uncharacterized protein</fullName>
    </submittedName>
</protein>
<reference evidence="2" key="1">
    <citation type="submission" date="2021-01" db="EMBL/GenBank/DDBJ databases">
        <authorList>
            <person name="Corre E."/>
            <person name="Pelletier E."/>
            <person name="Niang G."/>
            <person name="Scheremetjew M."/>
            <person name="Finn R."/>
            <person name="Kale V."/>
            <person name="Holt S."/>
            <person name="Cochrane G."/>
            <person name="Meng A."/>
            <person name="Brown T."/>
            <person name="Cohen L."/>
        </authorList>
    </citation>
    <scope>NUCLEOTIDE SEQUENCE</scope>
    <source>
        <strain evidence="2">CCMP622</strain>
    </source>
</reference>
<proteinExistence type="predicted"/>
<gene>
    <name evidence="2" type="ORF">LSP00402_LOCUS3712</name>
</gene>
<accession>A0A7S2X896</accession>